<sequence length="117" mass="13151">MRLVSVHAKCWAGLASVRSSSTLLGSFRKGPNVLRLFRQISNDTGWCIAYVLQPPAHVFEMPNSNAQFYSIIYMLVATFLPKSTLLILPLYCEKISWRSMSSDFADRSPFTTMVTAP</sequence>
<dbReference type="AlphaFoldDB" id="A0A8X6HD15"/>
<reference evidence="2" key="1">
    <citation type="submission" date="2020-07" db="EMBL/GenBank/DDBJ databases">
        <title>Multicomponent nature underlies the extraordinary mechanical properties of spider dragline silk.</title>
        <authorList>
            <person name="Kono N."/>
            <person name="Nakamura H."/>
            <person name="Mori M."/>
            <person name="Yoshida Y."/>
            <person name="Ohtoshi R."/>
            <person name="Malay A.D."/>
            <person name="Moran D.A.P."/>
            <person name="Tomita M."/>
            <person name="Numata K."/>
            <person name="Arakawa K."/>
        </authorList>
    </citation>
    <scope>NUCLEOTIDE SEQUENCE</scope>
</reference>
<keyword evidence="1" id="KW-1133">Transmembrane helix</keyword>
<keyword evidence="3" id="KW-1185">Reference proteome</keyword>
<gene>
    <name evidence="2" type="ORF">TNCT_633551</name>
</gene>
<comment type="caution">
    <text evidence="2">The sequence shown here is derived from an EMBL/GenBank/DDBJ whole genome shotgun (WGS) entry which is preliminary data.</text>
</comment>
<dbReference type="EMBL" id="BMAO01028028">
    <property type="protein sequence ID" value="GFR21437.1"/>
    <property type="molecule type" value="Genomic_DNA"/>
</dbReference>
<keyword evidence="1" id="KW-0812">Transmembrane</keyword>
<evidence type="ECO:0000313" key="2">
    <source>
        <dbReference type="EMBL" id="GFR21437.1"/>
    </source>
</evidence>
<evidence type="ECO:0000256" key="1">
    <source>
        <dbReference type="SAM" id="Phobius"/>
    </source>
</evidence>
<organism evidence="2 3">
    <name type="scientific">Trichonephila clavata</name>
    <name type="common">Joro spider</name>
    <name type="synonym">Nephila clavata</name>
    <dbReference type="NCBI Taxonomy" id="2740835"/>
    <lineage>
        <taxon>Eukaryota</taxon>
        <taxon>Metazoa</taxon>
        <taxon>Ecdysozoa</taxon>
        <taxon>Arthropoda</taxon>
        <taxon>Chelicerata</taxon>
        <taxon>Arachnida</taxon>
        <taxon>Araneae</taxon>
        <taxon>Araneomorphae</taxon>
        <taxon>Entelegynae</taxon>
        <taxon>Araneoidea</taxon>
        <taxon>Nephilidae</taxon>
        <taxon>Trichonephila</taxon>
    </lineage>
</organism>
<evidence type="ECO:0000313" key="3">
    <source>
        <dbReference type="Proteomes" id="UP000887116"/>
    </source>
</evidence>
<accession>A0A8X6HD15</accession>
<keyword evidence="1" id="KW-0472">Membrane</keyword>
<proteinExistence type="predicted"/>
<feature type="transmembrane region" description="Helical" evidence="1">
    <location>
        <begin position="71"/>
        <end position="92"/>
    </location>
</feature>
<name>A0A8X6HD15_TRICU</name>
<protein>
    <submittedName>
        <fullName evidence="2">Uncharacterized protein</fullName>
    </submittedName>
</protein>
<dbReference type="Proteomes" id="UP000887116">
    <property type="component" value="Unassembled WGS sequence"/>
</dbReference>